<protein>
    <submittedName>
        <fullName evidence="3">Uncharacterized protein</fullName>
    </submittedName>
</protein>
<evidence type="ECO:0000256" key="2">
    <source>
        <dbReference type="SAM" id="SignalP"/>
    </source>
</evidence>
<feature type="region of interest" description="Disordered" evidence="1">
    <location>
        <begin position="26"/>
        <end position="124"/>
    </location>
</feature>
<dbReference type="Proteomes" id="UP001151760">
    <property type="component" value="Unassembled WGS sequence"/>
</dbReference>
<feature type="region of interest" description="Disordered" evidence="1">
    <location>
        <begin position="171"/>
        <end position="193"/>
    </location>
</feature>
<reference evidence="3" key="2">
    <citation type="submission" date="2022-01" db="EMBL/GenBank/DDBJ databases">
        <authorList>
            <person name="Yamashiro T."/>
            <person name="Shiraishi A."/>
            <person name="Satake H."/>
            <person name="Nakayama K."/>
        </authorList>
    </citation>
    <scope>NUCLEOTIDE SEQUENCE</scope>
</reference>
<feature type="signal peptide" evidence="2">
    <location>
        <begin position="1"/>
        <end position="29"/>
    </location>
</feature>
<evidence type="ECO:0000313" key="4">
    <source>
        <dbReference type="Proteomes" id="UP001151760"/>
    </source>
</evidence>
<feature type="compositionally biased region" description="Basic and acidic residues" evidence="1">
    <location>
        <begin position="97"/>
        <end position="123"/>
    </location>
</feature>
<accession>A0ABQ5AAA6</accession>
<comment type="caution">
    <text evidence="3">The sequence shown here is derived from an EMBL/GenBank/DDBJ whole genome shotgun (WGS) entry which is preliminary data.</text>
</comment>
<keyword evidence="2" id="KW-0732">Signal</keyword>
<dbReference type="EMBL" id="BQNB010012103">
    <property type="protein sequence ID" value="GJS99227.1"/>
    <property type="molecule type" value="Genomic_DNA"/>
</dbReference>
<proteinExistence type="predicted"/>
<keyword evidence="4" id="KW-1185">Reference proteome</keyword>
<evidence type="ECO:0000313" key="3">
    <source>
        <dbReference type="EMBL" id="GJS99227.1"/>
    </source>
</evidence>
<evidence type="ECO:0000256" key="1">
    <source>
        <dbReference type="SAM" id="MobiDB-lite"/>
    </source>
</evidence>
<sequence length="193" mass="22789">MLQGRGERRRYGSHVIAFLSLLLTSQSLAPEVREENCTLGTEKRPPREEKEQRKRKEKEIEIEKRNSKRERTLEEKKRKRGKKREEIEIQKEEEEEESRKERTREREKETRGGKKEKRKEKMASLESVMTLPEKLCPKSIFELYLLHLLEADDILTAMTEKLNEAMLVAEESNSSLLEEGADESTIQEDREST</sequence>
<feature type="chain" id="PRO_5047519028" evidence="2">
    <location>
        <begin position="30"/>
        <end position="193"/>
    </location>
</feature>
<organism evidence="3 4">
    <name type="scientific">Tanacetum coccineum</name>
    <dbReference type="NCBI Taxonomy" id="301880"/>
    <lineage>
        <taxon>Eukaryota</taxon>
        <taxon>Viridiplantae</taxon>
        <taxon>Streptophyta</taxon>
        <taxon>Embryophyta</taxon>
        <taxon>Tracheophyta</taxon>
        <taxon>Spermatophyta</taxon>
        <taxon>Magnoliopsida</taxon>
        <taxon>eudicotyledons</taxon>
        <taxon>Gunneridae</taxon>
        <taxon>Pentapetalae</taxon>
        <taxon>asterids</taxon>
        <taxon>campanulids</taxon>
        <taxon>Asterales</taxon>
        <taxon>Asteraceae</taxon>
        <taxon>Asteroideae</taxon>
        <taxon>Anthemideae</taxon>
        <taxon>Anthemidinae</taxon>
        <taxon>Tanacetum</taxon>
    </lineage>
</organism>
<feature type="compositionally biased region" description="Basic and acidic residues" evidence="1">
    <location>
        <begin position="31"/>
        <end position="76"/>
    </location>
</feature>
<gene>
    <name evidence="3" type="ORF">Tco_0820397</name>
</gene>
<name>A0ABQ5AAA6_9ASTR</name>
<reference evidence="3" key="1">
    <citation type="journal article" date="2022" name="Int. J. Mol. Sci.">
        <title>Draft Genome of Tanacetum Coccineum: Genomic Comparison of Closely Related Tanacetum-Family Plants.</title>
        <authorList>
            <person name="Yamashiro T."/>
            <person name="Shiraishi A."/>
            <person name="Nakayama K."/>
            <person name="Satake H."/>
        </authorList>
    </citation>
    <scope>NUCLEOTIDE SEQUENCE</scope>
</reference>